<name>A0A4Z2J9F0_9TELE</name>
<reference evidence="2 3" key="1">
    <citation type="submission" date="2019-03" db="EMBL/GenBank/DDBJ databases">
        <title>First draft genome of Liparis tanakae, snailfish: a comprehensive survey of snailfish specific genes.</title>
        <authorList>
            <person name="Kim W."/>
            <person name="Song I."/>
            <person name="Jeong J.-H."/>
            <person name="Kim D."/>
            <person name="Kim S."/>
            <person name="Ryu S."/>
            <person name="Song J.Y."/>
            <person name="Lee S.K."/>
        </authorList>
    </citation>
    <scope>NUCLEOTIDE SEQUENCE [LARGE SCALE GENOMIC DNA]</scope>
    <source>
        <tissue evidence="2">Muscle</tissue>
    </source>
</reference>
<dbReference type="Proteomes" id="UP000314294">
    <property type="component" value="Unassembled WGS sequence"/>
</dbReference>
<organism evidence="2 3">
    <name type="scientific">Liparis tanakae</name>
    <name type="common">Tanaka's snailfish</name>
    <dbReference type="NCBI Taxonomy" id="230148"/>
    <lineage>
        <taxon>Eukaryota</taxon>
        <taxon>Metazoa</taxon>
        <taxon>Chordata</taxon>
        <taxon>Craniata</taxon>
        <taxon>Vertebrata</taxon>
        <taxon>Euteleostomi</taxon>
        <taxon>Actinopterygii</taxon>
        <taxon>Neopterygii</taxon>
        <taxon>Teleostei</taxon>
        <taxon>Neoteleostei</taxon>
        <taxon>Acanthomorphata</taxon>
        <taxon>Eupercaria</taxon>
        <taxon>Perciformes</taxon>
        <taxon>Cottioidei</taxon>
        <taxon>Cottales</taxon>
        <taxon>Liparidae</taxon>
        <taxon>Liparis</taxon>
    </lineage>
</organism>
<feature type="compositionally biased region" description="Polar residues" evidence="1">
    <location>
        <begin position="226"/>
        <end position="245"/>
    </location>
</feature>
<evidence type="ECO:0000256" key="1">
    <source>
        <dbReference type="SAM" id="MobiDB-lite"/>
    </source>
</evidence>
<evidence type="ECO:0000313" key="3">
    <source>
        <dbReference type="Proteomes" id="UP000314294"/>
    </source>
</evidence>
<dbReference type="EMBL" id="SRLO01000015">
    <property type="protein sequence ID" value="TNN86541.1"/>
    <property type="molecule type" value="Genomic_DNA"/>
</dbReference>
<dbReference type="AlphaFoldDB" id="A0A4Z2J9F0"/>
<evidence type="ECO:0000313" key="2">
    <source>
        <dbReference type="EMBL" id="TNN86541.1"/>
    </source>
</evidence>
<keyword evidence="3" id="KW-1185">Reference proteome</keyword>
<gene>
    <name evidence="2" type="ORF">EYF80_003311</name>
</gene>
<feature type="region of interest" description="Disordered" evidence="1">
    <location>
        <begin position="224"/>
        <end position="250"/>
    </location>
</feature>
<proteinExistence type="predicted"/>
<comment type="caution">
    <text evidence="2">The sequence shown here is derived from an EMBL/GenBank/DDBJ whole genome shotgun (WGS) entry which is preliminary data.</text>
</comment>
<sequence>MNTLQEDLDDPALLPNIIDSCALKVTFVLIGRVFQPERSVYLYAAGCWLTSRGVPFLFQVTSGVGIPAVSQLSTALIPVLGLIFVPLDVGRGVTVRQALQGQMSINRHCECPHVTRAVEGRRHVGQLQPGLLSIQQQVAVERKRLTVLHPVEGRGGDAARLAELVTTQVYWPSWDSMAFSRWRSPALSPRAEPSRSACPPRVYVDWGPDTMAWLSFNQVMLGAGEPSTSQGRTVGKPSTTDTSEVSPGPLMKLHMGVSVAR</sequence>
<accession>A0A4Z2J9F0</accession>
<protein>
    <submittedName>
        <fullName evidence="2">Uncharacterized protein</fullName>
    </submittedName>
</protein>